<feature type="transmembrane region" description="Helical" evidence="9">
    <location>
        <begin position="119"/>
        <end position="139"/>
    </location>
</feature>
<evidence type="ECO:0000313" key="13">
    <source>
        <dbReference type="Proteomes" id="UP001596174"/>
    </source>
</evidence>
<evidence type="ECO:0000256" key="4">
    <source>
        <dbReference type="ARBA" id="ARBA00022679"/>
    </source>
</evidence>
<dbReference type="SUPFAM" id="SSF55874">
    <property type="entry name" value="ATPase domain of HSP90 chaperone/DNA topoisomerase II/histidine kinase"/>
    <property type="match status" value="1"/>
</dbReference>
<keyword evidence="4" id="KW-0808">Transferase</keyword>
<dbReference type="PANTHER" id="PTHR24421">
    <property type="entry name" value="NITRATE/NITRITE SENSOR PROTEIN NARX-RELATED"/>
    <property type="match status" value="1"/>
</dbReference>
<dbReference type="InterPro" id="IPR011712">
    <property type="entry name" value="Sig_transdc_His_kin_sub3_dim/P"/>
</dbReference>
<evidence type="ECO:0000259" key="10">
    <source>
        <dbReference type="Pfam" id="PF02518"/>
    </source>
</evidence>
<keyword evidence="13" id="KW-1185">Reference proteome</keyword>
<feature type="domain" description="Signal transduction histidine kinase subgroup 3 dimerisation and phosphoacceptor" evidence="11">
    <location>
        <begin position="194"/>
        <end position="259"/>
    </location>
</feature>
<accession>A0ABW1G398</accession>
<organism evidence="12 13">
    <name type="scientific">Streptacidiphilus monticola</name>
    <dbReference type="NCBI Taxonomy" id="2161674"/>
    <lineage>
        <taxon>Bacteria</taxon>
        <taxon>Bacillati</taxon>
        <taxon>Actinomycetota</taxon>
        <taxon>Actinomycetes</taxon>
        <taxon>Kitasatosporales</taxon>
        <taxon>Streptomycetaceae</taxon>
        <taxon>Streptacidiphilus</taxon>
    </lineage>
</organism>
<dbReference type="Gene3D" id="1.20.5.1930">
    <property type="match status" value="1"/>
</dbReference>
<dbReference type="Pfam" id="PF02518">
    <property type="entry name" value="HATPase_c"/>
    <property type="match status" value="1"/>
</dbReference>
<keyword evidence="7" id="KW-0067">ATP-binding</keyword>
<evidence type="ECO:0000259" key="11">
    <source>
        <dbReference type="Pfam" id="PF07730"/>
    </source>
</evidence>
<keyword evidence="8" id="KW-0902">Two-component regulatory system</keyword>
<evidence type="ECO:0000256" key="1">
    <source>
        <dbReference type="ARBA" id="ARBA00000085"/>
    </source>
</evidence>
<feature type="transmembrane region" description="Helical" evidence="9">
    <location>
        <begin position="82"/>
        <end position="113"/>
    </location>
</feature>
<comment type="catalytic activity">
    <reaction evidence="1">
        <text>ATP + protein L-histidine = ADP + protein N-phospho-L-histidine.</text>
        <dbReference type="EC" id="2.7.13.3"/>
    </reaction>
</comment>
<dbReference type="InterPro" id="IPR036890">
    <property type="entry name" value="HATPase_C_sf"/>
</dbReference>
<gene>
    <name evidence="12" type="ORF">ACFP3V_17915</name>
</gene>
<dbReference type="Proteomes" id="UP001596174">
    <property type="component" value="Unassembled WGS sequence"/>
</dbReference>
<evidence type="ECO:0000313" key="12">
    <source>
        <dbReference type="EMBL" id="MFC5909084.1"/>
    </source>
</evidence>
<evidence type="ECO:0000256" key="9">
    <source>
        <dbReference type="SAM" id="Phobius"/>
    </source>
</evidence>
<keyword evidence="5" id="KW-0547">Nucleotide-binding</keyword>
<dbReference type="InterPro" id="IPR050482">
    <property type="entry name" value="Sensor_HK_TwoCompSys"/>
</dbReference>
<evidence type="ECO:0000256" key="3">
    <source>
        <dbReference type="ARBA" id="ARBA00022553"/>
    </source>
</evidence>
<feature type="transmembrane region" description="Helical" evidence="9">
    <location>
        <begin position="146"/>
        <end position="162"/>
    </location>
</feature>
<dbReference type="GO" id="GO:0016301">
    <property type="term" value="F:kinase activity"/>
    <property type="evidence" value="ECO:0007669"/>
    <property type="project" value="UniProtKB-KW"/>
</dbReference>
<dbReference type="EMBL" id="JBHSQJ010000072">
    <property type="protein sequence ID" value="MFC5909084.1"/>
    <property type="molecule type" value="Genomic_DNA"/>
</dbReference>
<feature type="domain" description="Histidine kinase/HSP90-like ATPase" evidence="10">
    <location>
        <begin position="296"/>
        <end position="384"/>
    </location>
</feature>
<dbReference type="CDD" id="cd16917">
    <property type="entry name" value="HATPase_UhpB-NarQ-NarX-like"/>
    <property type="match status" value="1"/>
</dbReference>
<dbReference type="EC" id="2.7.13.3" evidence="2"/>
<feature type="transmembrane region" description="Helical" evidence="9">
    <location>
        <begin position="53"/>
        <end position="70"/>
    </location>
</feature>
<keyword evidence="9" id="KW-0472">Membrane</keyword>
<reference evidence="13" key="1">
    <citation type="journal article" date="2019" name="Int. J. Syst. Evol. Microbiol.">
        <title>The Global Catalogue of Microorganisms (GCM) 10K type strain sequencing project: providing services to taxonomists for standard genome sequencing and annotation.</title>
        <authorList>
            <consortium name="The Broad Institute Genomics Platform"/>
            <consortium name="The Broad Institute Genome Sequencing Center for Infectious Disease"/>
            <person name="Wu L."/>
            <person name="Ma J."/>
        </authorList>
    </citation>
    <scope>NUCLEOTIDE SEQUENCE [LARGE SCALE GENOMIC DNA]</scope>
    <source>
        <strain evidence="13">JCM 4816</strain>
    </source>
</reference>
<keyword evidence="6 12" id="KW-0418">Kinase</keyword>
<protein>
    <recommendedName>
        <fullName evidence="2">histidine kinase</fullName>
        <ecNumber evidence="2">2.7.13.3</ecNumber>
    </recommendedName>
</protein>
<dbReference type="RefSeq" id="WP_380584558.1">
    <property type="nucleotide sequence ID" value="NZ_JBHSQJ010000072.1"/>
</dbReference>
<evidence type="ECO:0000256" key="8">
    <source>
        <dbReference type="ARBA" id="ARBA00023012"/>
    </source>
</evidence>
<dbReference type="Pfam" id="PF07730">
    <property type="entry name" value="HisKA_3"/>
    <property type="match status" value="1"/>
</dbReference>
<evidence type="ECO:0000256" key="7">
    <source>
        <dbReference type="ARBA" id="ARBA00022840"/>
    </source>
</evidence>
<evidence type="ECO:0000256" key="6">
    <source>
        <dbReference type="ARBA" id="ARBA00022777"/>
    </source>
</evidence>
<evidence type="ECO:0000256" key="2">
    <source>
        <dbReference type="ARBA" id="ARBA00012438"/>
    </source>
</evidence>
<keyword evidence="3" id="KW-0597">Phosphoprotein</keyword>
<comment type="caution">
    <text evidence="12">The sequence shown here is derived from an EMBL/GenBank/DDBJ whole genome shotgun (WGS) entry which is preliminary data.</text>
</comment>
<keyword evidence="9" id="KW-1133">Transmembrane helix</keyword>
<sequence length="393" mass="41124">MEQATDWPPRGGSERVDQIALRRRLGNAARTIGLGAAVWSVFANGRLTTTQMAVLSAVTAVGVVAFLAFVRFARARRLTASLACLVVVAVQACFAALDGGGLIGVLFMCGIALGALQRLPLAAAVPVLVLSLSAFMAIAPPGVAHWSNAVTVLGLGVLGYVLRLDAAARANTRALLEQERAAHAARAETAALAERARIAREMHDVLAHSLSAQLVHLEAARLLLDGGAPREQLRERIVAARKMAQDGLAETRQALSALRGEFTPVGEFLQELAKEEDAVLEVEGVPRPLAAEAGLAVRRTAQEALTNVRKHAPGASARVRLAYAEDGGVQLEVVNGPGRRPAELGDSGSGYGLLGMRERAELLGGELEAGPREGGFRVLLTLPGERQGPSAAG</sequence>
<proteinExistence type="predicted"/>
<dbReference type="PANTHER" id="PTHR24421:SF10">
    <property type="entry name" value="NITRATE_NITRITE SENSOR PROTEIN NARQ"/>
    <property type="match status" value="1"/>
</dbReference>
<dbReference type="InterPro" id="IPR003594">
    <property type="entry name" value="HATPase_dom"/>
</dbReference>
<keyword evidence="9" id="KW-0812">Transmembrane</keyword>
<evidence type="ECO:0000256" key="5">
    <source>
        <dbReference type="ARBA" id="ARBA00022741"/>
    </source>
</evidence>
<dbReference type="Gene3D" id="3.30.565.10">
    <property type="entry name" value="Histidine kinase-like ATPase, C-terminal domain"/>
    <property type="match status" value="1"/>
</dbReference>
<name>A0ABW1G398_9ACTN</name>